<comment type="subunit">
    <text evidence="5">Part of the 30S ribosomal subunit. Forms a tight heterodimer with protein bS6.</text>
</comment>
<evidence type="ECO:0000313" key="9">
    <source>
        <dbReference type="Proteomes" id="UP000095237"/>
    </source>
</evidence>
<dbReference type="GO" id="GO:0003735">
    <property type="term" value="F:structural constituent of ribosome"/>
    <property type="evidence" value="ECO:0007669"/>
    <property type="project" value="InterPro"/>
</dbReference>
<dbReference type="Pfam" id="PF01084">
    <property type="entry name" value="Ribosomal_S18"/>
    <property type="match status" value="1"/>
</dbReference>
<organism evidence="8 9">
    <name type="scientific">Endomicrobium trichonymphae</name>
    <dbReference type="NCBI Taxonomy" id="1408204"/>
    <lineage>
        <taxon>Bacteria</taxon>
        <taxon>Pseudomonadati</taxon>
        <taxon>Elusimicrobiota</taxon>
        <taxon>Endomicrobiia</taxon>
        <taxon>Endomicrobiales</taxon>
        <taxon>Endomicrobiaceae</taxon>
        <taxon>Candidatus Endomicrobiellum</taxon>
    </lineage>
</organism>
<keyword evidence="5" id="KW-0699">rRNA-binding</keyword>
<sequence length="100" mass="11097">MAFIKNPAGLVKSQKSSAGANKHSARKFKRGGPIKKKVCRFCADKVEVDYKNLSLLRMFITENGKIFSGRITGTCAKHQRELDTAIKRARMIALLPFAVS</sequence>
<evidence type="ECO:0000256" key="4">
    <source>
        <dbReference type="ARBA" id="ARBA00035141"/>
    </source>
</evidence>
<accession>A0A1E5IGW0</accession>
<keyword evidence="2 5" id="KW-0689">Ribosomal protein</keyword>
<dbReference type="GO" id="GO:0022627">
    <property type="term" value="C:cytosolic small ribosomal subunit"/>
    <property type="evidence" value="ECO:0007669"/>
    <property type="project" value="TreeGrafter"/>
</dbReference>
<gene>
    <name evidence="5" type="primary">rpsR</name>
    <name evidence="8" type="ORF">ATZ36_07745</name>
</gene>
<name>A0A1E5IGW0_ENDTX</name>
<dbReference type="GO" id="GO:0006412">
    <property type="term" value="P:translation"/>
    <property type="evidence" value="ECO:0007669"/>
    <property type="project" value="UniProtKB-UniRule"/>
</dbReference>
<evidence type="ECO:0000256" key="7">
    <source>
        <dbReference type="SAM" id="MobiDB-lite"/>
    </source>
</evidence>
<keyword evidence="9" id="KW-1185">Reference proteome</keyword>
<dbReference type="SUPFAM" id="SSF46911">
    <property type="entry name" value="Ribosomal protein S18"/>
    <property type="match status" value="1"/>
</dbReference>
<comment type="caution">
    <text evidence="8">The sequence shown here is derived from an EMBL/GenBank/DDBJ whole genome shotgun (WGS) entry which is preliminary data.</text>
</comment>
<keyword evidence="3 5" id="KW-0687">Ribonucleoprotein</keyword>
<protein>
    <recommendedName>
        <fullName evidence="4 5">Small ribosomal subunit protein bS18</fullName>
    </recommendedName>
</protein>
<evidence type="ECO:0000256" key="2">
    <source>
        <dbReference type="ARBA" id="ARBA00022980"/>
    </source>
</evidence>
<dbReference type="PANTHER" id="PTHR13479:SF40">
    <property type="entry name" value="SMALL RIBOSOMAL SUBUNIT PROTEIN BS18M"/>
    <property type="match status" value="1"/>
</dbReference>
<dbReference type="HAMAP" id="MF_00270">
    <property type="entry name" value="Ribosomal_bS18"/>
    <property type="match status" value="1"/>
</dbReference>
<dbReference type="InterPro" id="IPR001648">
    <property type="entry name" value="Ribosomal_bS18"/>
</dbReference>
<dbReference type="PANTHER" id="PTHR13479">
    <property type="entry name" value="30S RIBOSOMAL PROTEIN S18"/>
    <property type="match status" value="1"/>
</dbReference>
<feature type="region of interest" description="Disordered" evidence="7">
    <location>
        <begin position="1"/>
        <end position="27"/>
    </location>
</feature>
<reference evidence="8 9" key="1">
    <citation type="submission" date="2015-11" db="EMBL/GenBank/DDBJ databases">
        <title>Evidence for parallel genomic evolution in an endosymbiosis of termite gut flagellates.</title>
        <authorList>
            <person name="Zheng H."/>
        </authorList>
    </citation>
    <scope>NUCLEOTIDE SEQUENCE [LARGE SCALE GENOMIC DNA]</scope>
    <source>
        <strain evidence="8 9">CET450</strain>
    </source>
</reference>
<dbReference type="NCBIfam" id="TIGR00165">
    <property type="entry name" value="S18"/>
    <property type="match status" value="1"/>
</dbReference>
<evidence type="ECO:0000256" key="3">
    <source>
        <dbReference type="ARBA" id="ARBA00023274"/>
    </source>
</evidence>
<dbReference type="Proteomes" id="UP000095237">
    <property type="component" value="Unassembled WGS sequence"/>
</dbReference>
<proteinExistence type="inferred from homology"/>
<comment type="function">
    <text evidence="5">Binds as a heterodimer with protein bS6 to the central domain of the 16S rRNA, where it helps stabilize the platform of the 30S subunit.</text>
</comment>
<dbReference type="GO" id="GO:0070181">
    <property type="term" value="F:small ribosomal subunit rRNA binding"/>
    <property type="evidence" value="ECO:0007669"/>
    <property type="project" value="TreeGrafter"/>
</dbReference>
<dbReference type="InterPro" id="IPR018275">
    <property type="entry name" value="Ribosomal_bS18_CS"/>
</dbReference>
<dbReference type="EMBL" id="LNVX01000577">
    <property type="protein sequence ID" value="OEG69739.1"/>
    <property type="molecule type" value="Genomic_DNA"/>
</dbReference>
<evidence type="ECO:0000256" key="5">
    <source>
        <dbReference type="HAMAP-Rule" id="MF_00270"/>
    </source>
</evidence>
<evidence type="ECO:0000256" key="6">
    <source>
        <dbReference type="RuleBase" id="RU003910"/>
    </source>
</evidence>
<dbReference type="PRINTS" id="PR00974">
    <property type="entry name" value="RIBOSOMALS18"/>
</dbReference>
<dbReference type="PROSITE" id="PS00057">
    <property type="entry name" value="RIBOSOMAL_S18"/>
    <property type="match status" value="1"/>
</dbReference>
<evidence type="ECO:0000313" key="8">
    <source>
        <dbReference type="EMBL" id="OEG69739.1"/>
    </source>
</evidence>
<comment type="similarity">
    <text evidence="1 5 6">Belongs to the bacterial ribosomal protein bS18 family.</text>
</comment>
<keyword evidence="5" id="KW-0694">RNA-binding</keyword>
<dbReference type="InterPro" id="IPR036870">
    <property type="entry name" value="Ribosomal_bS18_sf"/>
</dbReference>
<dbReference type="Gene3D" id="4.10.640.10">
    <property type="entry name" value="Ribosomal protein S18"/>
    <property type="match status" value="1"/>
</dbReference>
<dbReference type="AlphaFoldDB" id="A0A1E5IGW0"/>
<evidence type="ECO:0000256" key="1">
    <source>
        <dbReference type="ARBA" id="ARBA00005589"/>
    </source>
</evidence>